<name>A0A4Y2W7F3_ARAVE</name>
<feature type="non-terminal residue" evidence="1">
    <location>
        <position position="1"/>
    </location>
</feature>
<dbReference type="Proteomes" id="UP000499080">
    <property type="component" value="Unassembled WGS sequence"/>
</dbReference>
<evidence type="ECO:0000313" key="1">
    <source>
        <dbReference type="EMBL" id="GBO32070.1"/>
    </source>
</evidence>
<proteinExistence type="predicted"/>
<organism evidence="1 2">
    <name type="scientific">Araneus ventricosus</name>
    <name type="common">Orbweaver spider</name>
    <name type="synonym">Epeira ventricosa</name>
    <dbReference type="NCBI Taxonomy" id="182803"/>
    <lineage>
        <taxon>Eukaryota</taxon>
        <taxon>Metazoa</taxon>
        <taxon>Ecdysozoa</taxon>
        <taxon>Arthropoda</taxon>
        <taxon>Chelicerata</taxon>
        <taxon>Arachnida</taxon>
        <taxon>Araneae</taxon>
        <taxon>Araneomorphae</taxon>
        <taxon>Entelegynae</taxon>
        <taxon>Araneoidea</taxon>
        <taxon>Araneidae</taxon>
        <taxon>Araneus</taxon>
    </lineage>
</organism>
<protein>
    <submittedName>
        <fullName evidence="1">Uncharacterized protein</fullName>
    </submittedName>
</protein>
<reference evidence="1 2" key="1">
    <citation type="journal article" date="2019" name="Sci. Rep.">
        <title>Orb-weaving spider Araneus ventricosus genome elucidates the spidroin gene catalogue.</title>
        <authorList>
            <person name="Kono N."/>
            <person name="Nakamura H."/>
            <person name="Ohtoshi R."/>
            <person name="Moran D.A.P."/>
            <person name="Shinohara A."/>
            <person name="Yoshida Y."/>
            <person name="Fujiwara M."/>
            <person name="Mori M."/>
            <person name="Tomita M."/>
            <person name="Arakawa K."/>
        </authorList>
    </citation>
    <scope>NUCLEOTIDE SEQUENCE [LARGE SCALE GENOMIC DNA]</scope>
</reference>
<dbReference type="AlphaFoldDB" id="A0A4Y2W7F3"/>
<keyword evidence="2" id="KW-1185">Reference proteome</keyword>
<accession>A0A4Y2W7F3</accession>
<dbReference type="EMBL" id="BGPR01055515">
    <property type="protein sequence ID" value="GBO32070.1"/>
    <property type="molecule type" value="Genomic_DNA"/>
</dbReference>
<comment type="caution">
    <text evidence="1">The sequence shown here is derived from an EMBL/GenBank/DDBJ whole genome shotgun (WGS) entry which is preliminary data.</text>
</comment>
<evidence type="ECO:0000313" key="2">
    <source>
        <dbReference type="Proteomes" id="UP000499080"/>
    </source>
</evidence>
<sequence>TQRGPQIRFDIHRTVRPTWRGLKTILRLWHKFATGDYRSSTRLSLQKATIGGVGGHFSREDGTYKITVLPKAGRLVTLASRTLKKDI</sequence>
<gene>
    <name evidence="1" type="ORF">AVEN_235101_1</name>
</gene>